<dbReference type="PANTHER" id="PTHR21180:SF32">
    <property type="entry name" value="ENDONUCLEASE_EXONUCLEASE_PHOSPHATASE FAMILY DOMAIN-CONTAINING PROTEIN 1"/>
    <property type="match status" value="1"/>
</dbReference>
<dbReference type="RefSeq" id="WP_170839779.1">
    <property type="nucleotide sequence ID" value="NZ_FOCQ01000005.1"/>
</dbReference>
<dbReference type="SUPFAM" id="SSF47781">
    <property type="entry name" value="RuvA domain 2-like"/>
    <property type="match status" value="1"/>
</dbReference>
<proteinExistence type="predicted"/>
<dbReference type="GO" id="GO:0003677">
    <property type="term" value="F:DNA binding"/>
    <property type="evidence" value="ECO:0007669"/>
    <property type="project" value="InterPro"/>
</dbReference>
<dbReference type="InterPro" id="IPR003583">
    <property type="entry name" value="Hlx-hairpin-Hlx_DNA-bd_motif"/>
</dbReference>
<dbReference type="GO" id="GO:0015627">
    <property type="term" value="C:type II protein secretion system complex"/>
    <property type="evidence" value="ECO:0007669"/>
    <property type="project" value="TreeGrafter"/>
</dbReference>
<keyword evidence="4" id="KW-1185">Reference proteome</keyword>
<sequence length="209" mass="22876">MIRADWTSREKMLGIGLALTIIILFSSFWWNGKESSQPAPLEPYQAMGTEKKKADTNSGENVKATKVIVDVKGAVRKPGIYELDAHSRVYMAVQKAGGTVQSADLNRVNLAGQLSDGMVVYIPQKGEEVPVFIQANKTDETGSASEKINVNAATVQELEQLDGIGASKAEAIVRYREEHGKFQSLDDLTRVPGIGEKILAKFRDQIIVQ</sequence>
<evidence type="ECO:0000256" key="1">
    <source>
        <dbReference type="SAM" id="Phobius"/>
    </source>
</evidence>
<dbReference type="InterPro" id="IPR051675">
    <property type="entry name" value="Endo/Exo/Phosphatase_dom_1"/>
</dbReference>
<evidence type="ECO:0000313" key="3">
    <source>
        <dbReference type="EMBL" id="SEN03424.1"/>
    </source>
</evidence>
<dbReference type="InterPro" id="IPR010994">
    <property type="entry name" value="RuvA_2-like"/>
</dbReference>
<dbReference type="PANTHER" id="PTHR21180">
    <property type="entry name" value="ENDONUCLEASE/EXONUCLEASE/PHOSPHATASE FAMILY DOMAIN-CONTAINING PROTEIN 1"/>
    <property type="match status" value="1"/>
</dbReference>
<dbReference type="Pfam" id="PF12836">
    <property type="entry name" value="HHH_3"/>
    <property type="match status" value="1"/>
</dbReference>
<dbReference type="Gene3D" id="1.10.150.280">
    <property type="entry name" value="AF1531-like domain"/>
    <property type="match status" value="1"/>
</dbReference>
<dbReference type="InterPro" id="IPR004509">
    <property type="entry name" value="Competence_ComEA_HhH"/>
</dbReference>
<evidence type="ECO:0000259" key="2">
    <source>
        <dbReference type="SMART" id="SM00278"/>
    </source>
</evidence>
<reference evidence="3 4" key="1">
    <citation type="submission" date="2016-10" db="EMBL/GenBank/DDBJ databases">
        <authorList>
            <person name="de Groot N.N."/>
        </authorList>
    </citation>
    <scope>NUCLEOTIDE SEQUENCE [LARGE SCALE GENOMIC DNA]</scope>
    <source>
        <strain evidence="3 4">DSM 46701</strain>
    </source>
</reference>
<gene>
    <name evidence="3" type="ORF">SAMN05444955_10541</name>
</gene>
<feature type="domain" description="Helix-hairpin-helix DNA-binding motif class 1" evidence="2">
    <location>
        <begin position="156"/>
        <end position="175"/>
    </location>
</feature>
<dbReference type="GO" id="GO:0006281">
    <property type="term" value="P:DNA repair"/>
    <property type="evidence" value="ECO:0007669"/>
    <property type="project" value="InterPro"/>
</dbReference>
<dbReference type="EMBL" id="FOCQ01000005">
    <property type="protein sequence ID" value="SEN03424.1"/>
    <property type="molecule type" value="Genomic_DNA"/>
</dbReference>
<dbReference type="NCBIfam" id="TIGR00426">
    <property type="entry name" value="competence protein ComEA helix-hairpin-helix repeat region"/>
    <property type="match status" value="1"/>
</dbReference>
<feature type="domain" description="Helix-hairpin-helix DNA-binding motif class 1" evidence="2">
    <location>
        <begin position="186"/>
        <end position="205"/>
    </location>
</feature>
<accession>A0A1H8D9A8</accession>
<protein>
    <submittedName>
        <fullName evidence="3">Competence protein ComEA</fullName>
    </submittedName>
</protein>
<keyword evidence="1" id="KW-1133">Transmembrane helix</keyword>
<dbReference type="GO" id="GO:0015628">
    <property type="term" value="P:protein secretion by the type II secretion system"/>
    <property type="evidence" value="ECO:0007669"/>
    <property type="project" value="TreeGrafter"/>
</dbReference>
<keyword evidence="1" id="KW-0472">Membrane</keyword>
<name>A0A1H8D9A8_9BACL</name>
<organism evidence="3 4">
    <name type="scientific">Lihuaxuella thermophila</name>
    <dbReference type="NCBI Taxonomy" id="1173111"/>
    <lineage>
        <taxon>Bacteria</taxon>
        <taxon>Bacillati</taxon>
        <taxon>Bacillota</taxon>
        <taxon>Bacilli</taxon>
        <taxon>Bacillales</taxon>
        <taxon>Thermoactinomycetaceae</taxon>
        <taxon>Lihuaxuella</taxon>
    </lineage>
</organism>
<dbReference type="SMART" id="SM00278">
    <property type="entry name" value="HhH1"/>
    <property type="match status" value="2"/>
</dbReference>
<evidence type="ECO:0000313" key="4">
    <source>
        <dbReference type="Proteomes" id="UP000199695"/>
    </source>
</evidence>
<dbReference type="AlphaFoldDB" id="A0A1H8D9A8"/>
<dbReference type="Proteomes" id="UP000199695">
    <property type="component" value="Unassembled WGS sequence"/>
</dbReference>
<dbReference type="STRING" id="1173111.SAMN05444955_10541"/>
<feature type="transmembrane region" description="Helical" evidence="1">
    <location>
        <begin position="12"/>
        <end position="30"/>
    </location>
</feature>
<dbReference type="InterPro" id="IPR019554">
    <property type="entry name" value="Soluble_ligand-bd"/>
</dbReference>
<dbReference type="Pfam" id="PF10531">
    <property type="entry name" value="SLBB"/>
    <property type="match status" value="1"/>
</dbReference>
<keyword evidence="1" id="KW-0812">Transmembrane</keyword>